<protein>
    <recommendedName>
        <fullName evidence="6">Peptidase S8/S53 domain-containing protein</fullName>
    </recommendedName>
</protein>
<comment type="caution">
    <text evidence="7">The sequence shown here is derived from an EMBL/GenBank/DDBJ whole genome shotgun (WGS) entry which is preliminary data.</text>
</comment>
<dbReference type="Pfam" id="PF00082">
    <property type="entry name" value="Peptidase_S8"/>
    <property type="match status" value="1"/>
</dbReference>
<organism evidence="7 8">
    <name type="scientific">Eiseniibacteriota bacterium</name>
    <dbReference type="NCBI Taxonomy" id="2212470"/>
    <lineage>
        <taxon>Bacteria</taxon>
        <taxon>Candidatus Eiseniibacteriota</taxon>
    </lineage>
</organism>
<dbReference type="PANTHER" id="PTHR43806">
    <property type="entry name" value="PEPTIDASE S8"/>
    <property type="match status" value="1"/>
</dbReference>
<dbReference type="PROSITE" id="PS00138">
    <property type="entry name" value="SUBTILASE_SER"/>
    <property type="match status" value="1"/>
</dbReference>
<dbReference type="Gene3D" id="3.40.50.200">
    <property type="entry name" value="Peptidase S8/S53 domain"/>
    <property type="match status" value="1"/>
</dbReference>
<dbReference type="InterPro" id="IPR000209">
    <property type="entry name" value="Peptidase_S8/S53_dom"/>
</dbReference>
<dbReference type="Gene3D" id="2.60.40.10">
    <property type="entry name" value="Immunoglobulins"/>
    <property type="match status" value="1"/>
</dbReference>
<evidence type="ECO:0000256" key="4">
    <source>
        <dbReference type="ARBA" id="ARBA00022825"/>
    </source>
</evidence>
<keyword evidence="3" id="KW-0378">Hydrolase</keyword>
<comment type="similarity">
    <text evidence="1 5">Belongs to the peptidase S8 family.</text>
</comment>
<sequence>MASGNDGNTNYMPSPAAADFALTVGAFTDDNTVNRLDDYVADYSNEGPRMADSDGDHLDEMKPNVMGSGTGINSALGDPTSDGRHYHHINGTSMATPTITGVVALVRSANPTLSADQVRQILMDTADHRRDRGQQPPSAADPFGIDPNYHPSWGWGQVDAYAAVKEAQNPASTQVIRIQATPQRGPDGFQIGWTSQREVGLARYELDRAPDQSGAPGAWTTIDQVPVASPSMQIHAVPNRHPYGFTDLDPGLSASAYYWYRVRWIDVNGASHAEPPIRTRIVDSPVVARVRYSWTHDYSDGDLYVRFGTGTSTFAPQWFRQGLGAQSADSFVVHPGVSYTGTHQYYFHVDLTADDMVGGYLPPSAANPWFLSVKEGGYVNTKGTVNDFSVTVFDGAGATTYAAPNPPTQTVEKQETTFWVPLDPATSPNHAPVLAPIGPRSIGEGLTLAFFANASDADNGQALTYSASGLPSGATFDANTRQFGWTPGFSAAGA</sequence>
<dbReference type="Pfam" id="PF05345">
    <property type="entry name" value="He_PIG"/>
    <property type="match status" value="1"/>
</dbReference>
<keyword evidence="2" id="KW-0645">Protease</keyword>
<evidence type="ECO:0000256" key="1">
    <source>
        <dbReference type="ARBA" id="ARBA00011073"/>
    </source>
</evidence>
<dbReference type="InterPro" id="IPR015919">
    <property type="entry name" value="Cadherin-like_sf"/>
</dbReference>
<dbReference type="SUPFAM" id="SSF52743">
    <property type="entry name" value="Subtilisin-like"/>
    <property type="match status" value="1"/>
</dbReference>
<dbReference type="GO" id="GO:0005509">
    <property type="term" value="F:calcium ion binding"/>
    <property type="evidence" value="ECO:0007669"/>
    <property type="project" value="InterPro"/>
</dbReference>
<name>A0A538U0V9_UNCEI</name>
<feature type="non-terminal residue" evidence="7">
    <location>
        <position position="494"/>
    </location>
</feature>
<dbReference type="InterPro" id="IPR036852">
    <property type="entry name" value="Peptidase_S8/S53_dom_sf"/>
</dbReference>
<dbReference type="InterPro" id="IPR050131">
    <property type="entry name" value="Peptidase_S8_subtilisin-like"/>
</dbReference>
<feature type="domain" description="Peptidase S8/S53" evidence="6">
    <location>
        <begin position="2"/>
        <end position="131"/>
    </location>
</feature>
<gene>
    <name evidence="7" type="ORF">E6K80_11400</name>
</gene>
<accession>A0A538U0V9</accession>
<keyword evidence="4" id="KW-0720">Serine protease</keyword>
<evidence type="ECO:0000259" key="6">
    <source>
        <dbReference type="Pfam" id="PF00082"/>
    </source>
</evidence>
<reference evidence="7 8" key="1">
    <citation type="journal article" date="2019" name="Nat. Microbiol.">
        <title>Mediterranean grassland soil C-N compound turnover is dependent on rainfall and depth, and is mediated by genomically divergent microorganisms.</title>
        <authorList>
            <person name="Diamond S."/>
            <person name="Andeer P.F."/>
            <person name="Li Z."/>
            <person name="Crits-Christoph A."/>
            <person name="Burstein D."/>
            <person name="Anantharaman K."/>
            <person name="Lane K.R."/>
            <person name="Thomas B.C."/>
            <person name="Pan C."/>
            <person name="Northen T.R."/>
            <person name="Banfield J.F."/>
        </authorList>
    </citation>
    <scope>NUCLEOTIDE SEQUENCE [LARGE SCALE GENOMIC DNA]</scope>
    <source>
        <strain evidence="7">WS_10</strain>
    </source>
</reference>
<evidence type="ECO:0000256" key="3">
    <source>
        <dbReference type="ARBA" id="ARBA00022801"/>
    </source>
</evidence>
<dbReference type="GO" id="GO:0004252">
    <property type="term" value="F:serine-type endopeptidase activity"/>
    <property type="evidence" value="ECO:0007669"/>
    <property type="project" value="InterPro"/>
</dbReference>
<comment type="caution">
    <text evidence="5">Lacks conserved residue(s) required for the propagation of feature annotation.</text>
</comment>
<dbReference type="GO" id="GO:0006508">
    <property type="term" value="P:proteolysis"/>
    <property type="evidence" value="ECO:0007669"/>
    <property type="project" value="UniProtKB-KW"/>
</dbReference>
<dbReference type="AlphaFoldDB" id="A0A538U0V9"/>
<evidence type="ECO:0000313" key="7">
    <source>
        <dbReference type="EMBL" id="TMQ69530.1"/>
    </source>
</evidence>
<evidence type="ECO:0000313" key="8">
    <source>
        <dbReference type="Proteomes" id="UP000319836"/>
    </source>
</evidence>
<dbReference type="Proteomes" id="UP000319836">
    <property type="component" value="Unassembled WGS sequence"/>
</dbReference>
<evidence type="ECO:0000256" key="5">
    <source>
        <dbReference type="PROSITE-ProRule" id="PRU01240"/>
    </source>
</evidence>
<dbReference type="InterPro" id="IPR013783">
    <property type="entry name" value="Ig-like_fold"/>
</dbReference>
<evidence type="ECO:0000256" key="2">
    <source>
        <dbReference type="ARBA" id="ARBA00022670"/>
    </source>
</evidence>
<dbReference type="GO" id="GO:0016020">
    <property type="term" value="C:membrane"/>
    <property type="evidence" value="ECO:0007669"/>
    <property type="project" value="InterPro"/>
</dbReference>
<dbReference type="EMBL" id="VBPA01000289">
    <property type="protein sequence ID" value="TMQ69530.1"/>
    <property type="molecule type" value="Genomic_DNA"/>
</dbReference>
<dbReference type="InterPro" id="IPR023828">
    <property type="entry name" value="Peptidase_S8_Ser-AS"/>
</dbReference>
<dbReference type="PANTHER" id="PTHR43806:SF11">
    <property type="entry name" value="CEREVISIN-RELATED"/>
    <property type="match status" value="1"/>
</dbReference>
<dbReference type="SUPFAM" id="SSF49313">
    <property type="entry name" value="Cadherin-like"/>
    <property type="match status" value="1"/>
</dbReference>
<dbReference type="PROSITE" id="PS51892">
    <property type="entry name" value="SUBTILASE"/>
    <property type="match status" value="1"/>
</dbReference>
<proteinExistence type="inferred from homology"/>